<dbReference type="InterPro" id="IPR024072">
    <property type="entry name" value="DHFR-like_dom_sf"/>
</dbReference>
<name>A0A6J6DEB3_9ZZZZ</name>
<dbReference type="EMBL" id="CAEZTP010000001">
    <property type="protein sequence ID" value="CAB4562341.1"/>
    <property type="molecule type" value="Genomic_DNA"/>
</dbReference>
<dbReference type="Gene3D" id="3.40.430.10">
    <property type="entry name" value="Dihydrofolate Reductase, subunit A"/>
    <property type="match status" value="1"/>
</dbReference>
<sequence length="163" mass="18055">MSTIATLVVGQDGSTTKDATSKNVSSVADRALFLARRRNVDVIIIGGNTARNEPYSFTPVPLIVCSRSSTNPLPKNEKAHVWNCSPGKAIDQARTLFGHNILIEGGVQMIMELVDNQRIDQLELSRTQVTGGENLIDWQYLLSQFKNIEMKQIEDTQFFSASN</sequence>
<protein>
    <submittedName>
        <fullName evidence="1">Unannotated protein</fullName>
    </submittedName>
</protein>
<organism evidence="1">
    <name type="scientific">freshwater metagenome</name>
    <dbReference type="NCBI Taxonomy" id="449393"/>
    <lineage>
        <taxon>unclassified sequences</taxon>
        <taxon>metagenomes</taxon>
        <taxon>ecological metagenomes</taxon>
    </lineage>
</organism>
<gene>
    <name evidence="1" type="ORF">UFOPK1698_00002</name>
</gene>
<evidence type="ECO:0000313" key="1">
    <source>
        <dbReference type="EMBL" id="CAB4562341.1"/>
    </source>
</evidence>
<reference evidence="1" key="1">
    <citation type="submission" date="2020-05" db="EMBL/GenBank/DDBJ databases">
        <authorList>
            <person name="Chiriac C."/>
            <person name="Salcher M."/>
            <person name="Ghai R."/>
            <person name="Kavagutti S V."/>
        </authorList>
    </citation>
    <scope>NUCLEOTIDE SEQUENCE</scope>
</reference>
<accession>A0A6J6DEB3</accession>
<dbReference type="AlphaFoldDB" id="A0A6J6DEB3"/>
<proteinExistence type="predicted"/>
<dbReference type="SUPFAM" id="SSF53597">
    <property type="entry name" value="Dihydrofolate reductase-like"/>
    <property type="match status" value="1"/>
</dbReference>